<keyword evidence="2" id="KW-1185">Reference proteome</keyword>
<evidence type="ECO:0000313" key="1">
    <source>
        <dbReference type="EMBL" id="WZL69860.1"/>
    </source>
</evidence>
<dbReference type="EMBL" id="CP121687">
    <property type="protein sequence ID" value="WZL69860.1"/>
    <property type="molecule type" value="Genomic_DNA"/>
</dbReference>
<accession>A0ABZ2Y3T8</accession>
<reference evidence="1 2" key="1">
    <citation type="submission" date="2023-03" db="EMBL/GenBank/DDBJ databases">
        <title>Novel Species.</title>
        <authorList>
            <person name="Ma S."/>
        </authorList>
    </citation>
    <scope>NUCLEOTIDE SEQUENCE [LARGE SCALE GENOMIC DNA]</scope>
    <source>
        <strain evidence="1 2">LIND6LT2</strain>
    </source>
</reference>
<dbReference type="RefSeq" id="WP_341876848.1">
    <property type="nucleotide sequence ID" value="NZ_CP121687.1"/>
</dbReference>
<sequence>MYFKKNILFIGIVIMILMFTGCANKKAQEEKPQDSQNISEDTDKEVATELTKEQAVEIEKEFFKRVLDLKMNEETYEILDFHNKEDLISYVSEVADKKLADDFVNGLYEEKNGKLYIIPKGGPAAIVEDSPFELNRLDEYTYELIQEEEDMLRGPYKLTVEYKYLDNAWKMSSRKEEQRIVEENNIDENTEAADQEIKEIAQKVIYAISTKDGQTISEYVHPEKGVRFTPYTHVSLEEDVVFSKEEMKTFFENQNLYLWGYYDGSGEEIKLTPKDYYEKFIYSEDFINAPEIGYNEVLSFGNMLENQFEVYDDPMVVEYYFPGFNPEYEGMDWKSLRLVFEKYEGSYRLVGIIHNQWTI</sequence>
<protein>
    <submittedName>
        <fullName evidence="1">Uncharacterized protein</fullName>
    </submittedName>
</protein>
<proteinExistence type="predicted"/>
<name>A0ABZ2Y3T8_9FIRM</name>
<dbReference type="PROSITE" id="PS51257">
    <property type="entry name" value="PROKAR_LIPOPROTEIN"/>
    <property type="match status" value="1"/>
</dbReference>
<organism evidence="1 2">
    <name type="scientific">Defluviitalea saccharophila</name>
    <dbReference type="NCBI Taxonomy" id="879970"/>
    <lineage>
        <taxon>Bacteria</taxon>
        <taxon>Bacillati</taxon>
        <taxon>Bacillota</taxon>
        <taxon>Clostridia</taxon>
        <taxon>Lachnospirales</taxon>
        <taxon>Defluviitaleaceae</taxon>
        <taxon>Defluviitalea</taxon>
    </lineage>
</organism>
<dbReference type="Proteomes" id="UP001486565">
    <property type="component" value="Chromosome"/>
</dbReference>
<gene>
    <name evidence="1" type="ORF">QBE51_13965</name>
</gene>
<evidence type="ECO:0000313" key="2">
    <source>
        <dbReference type="Proteomes" id="UP001486565"/>
    </source>
</evidence>